<dbReference type="EMBL" id="JPGG01000016">
    <property type="protein sequence ID" value="KGC15630.1"/>
    <property type="molecule type" value="Genomic_DNA"/>
</dbReference>
<keyword evidence="2" id="KW-0812">Transmembrane</keyword>
<dbReference type="GO" id="GO:0008933">
    <property type="term" value="F:peptidoglycan lytic transglycosylase activity"/>
    <property type="evidence" value="ECO:0007669"/>
    <property type="project" value="InterPro"/>
</dbReference>
<evidence type="ECO:0000313" key="5">
    <source>
        <dbReference type="Proteomes" id="UP000029590"/>
    </source>
</evidence>
<dbReference type="KEGG" id="bgo:BM43_6792"/>
<proteinExistence type="inferred from homology"/>
<protein>
    <submittedName>
        <fullName evidence="4">Transglycosylase SLT domain protein</fullName>
    </submittedName>
</protein>
<evidence type="ECO:0000256" key="2">
    <source>
        <dbReference type="SAM" id="Phobius"/>
    </source>
</evidence>
<comment type="caution">
    <text evidence="4">The sequence shown here is derived from an EMBL/GenBank/DDBJ whole genome shotgun (WGS) entry which is preliminary data.</text>
</comment>
<accession>A0AAW3F6S3</accession>
<evidence type="ECO:0000256" key="1">
    <source>
        <dbReference type="ARBA" id="ARBA00007734"/>
    </source>
</evidence>
<dbReference type="InterPro" id="IPR023346">
    <property type="entry name" value="Lysozyme-like_dom_sf"/>
</dbReference>
<dbReference type="InterPro" id="IPR000189">
    <property type="entry name" value="Transglyc_AS"/>
</dbReference>
<gene>
    <name evidence="4" type="ORF">DM48_975</name>
</gene>
<sequence length="231" mass="24036">MSRRWAGLRSAAVGKGCRRRLVRLVMIASLACGAGEAGAGGVMMIVGGMRDAARSASAPTRGVMLTFDTGNPLPDAARDLHTSLRVMALAPLVGDIARACGLDAALLLAVIHAESAGDPRVISPKGAVGLMQLMPATGAQYGLSDPFDARQNILAGARFLGGLLQRYRARELALAAYNAGEGAIARHGGRIPPYDETRAYVAKVLRLHARYARDGEAAWRAGSASTGRCGS</sequence>
<dbReference type="GO" id="GO:0000270">
    <property type="term" value="P:peptidoglycan metabolic process"/>
    <property type="evidence" value="ECO:0007669"/>
    <property type="project" value="InterPro"/>
</dbReference>
<dbReference type="PROSITE" id="PS00922">
    <property type="entry name" value="TRANSGLYCOSYLASE"/>
    <property type="match status" value="1"/>
</dbReference>
<keyword evidence="2" id="KW-0472">Membrane</keyword>
<feature type="transmembrane region" description="Helical" evidence="2">
    <location>
        <begin position="21"/>
        <end position="46"/>
    </location>
</feature>
<dbReference type="InterPro" id="IPR008258">
    <property type="entry name" value="Transglycosylase_SLT_dom_1"/>
</dbReference>
<feature type="domain" description="Transglycosylase SLT" evidence="3">
    <location>
        <begin position="98"/>
        <end position="188"/>
    </location>
</feature>
<dbReference type="GO" id="GO:0016020">
    <property type="term" value="C:membrane"/>
    <property type="evidence" value="ECO:0007669"/>
    <property type="project" value="InterPro"/>
</dbReference>
<evidence type="ECO:0000259" key="3">
    <source>
        <dbReference type="Pfam" id="PF01464"/>
    </source>
</evidence>
<dbReference type="Pfam" id="PF01464">
    <property type="entry name" value="SLT"/>
    <property type="match status" value="1"/>
</dbReference>
<comment type="similarity">
    <text evidence="1">Belongs to the transglycosylase Slt family.</text>
</comment>
<dbReference type="CDD" id="cd00254">
    <property type="entry name" value="LT-like"/>
    <property type="match status" value="1"/>
</dbReference>
<dbReference type="Gene3D" id="1.10.530.10">
    <property type="match status" value="1"/>
</dbReference>
<dbReference type="AlphaFoldDB" id="A0AAW3F6S3"/>
<dbReference type="SUPFAM" id="SSF53955">
    <property type="entry name" value="Lysozyme-like"/>
    <property type="match status" value="1"/>
</dbReference>
<organism evidence="4 5">
    <name type="scientific">Burkholderia gladioli</name>
    <name type="common">Pseudomonas marginata</name>
    <name type="synonym">Phytomonas marginata</name>
    <dbReference type="NCBI Taxonomy" id="28095"/>
    <lineage>
        <taxon>Bacteria</taxon>
        <taxon>Pseudomonadati</taxon>
        <taxon>Pseudomonadota</taxon>
        <taxon>Betaproteobacteria</taxon>
        <taxon>Burkholderiales</taxon>
        <taxon>Burkholderiaceae</taxon>
        <taxon>Burkholderia</taxon>
    </lineage>
</organism>
<evidence type="ECO:0000313" key="4">
    <source>
        <dbReference type="EMBL" id="KGC15630.1"/>
    </source>
</evidence>
<reference evidence="4 5" key="1">
    <citation type="submission" date="2014-04" db="EMBL/GenBank/DDBJ databases">
        <authorList>
            <person name="Bishop-Lilly K.A."/>
            <person name="Broomall S.M."/>
            <person name="Chain P.S."/>
            <person name="Chertkov O."/>
            <person name="Coyne S.R."/>
            <person name="Daligault H.E."/>
            <person name="Davenport K.W."/>
            <person name="Erkkila T."/>
            <person name="Frey K.G."/>
            <person name="Gibbons H.S."/>
            <person name="Gu W."/>
            <person name="Jaissle J."/>
            <person name="Johnson S.L."/>
            <person name="Koroleva G.I."/>
            <person name="Ladner J.T."/>
            <person name="Lo C.-C."/>
            <person name="Minogue T.D."/>
            <person name="Munk C."/>
            <person name="Palacios G.F."/>
            <person name="Redden C.L."/>
            <person name="Rosenzweig C.N."/>
            <person name="Scholz M.B."/>
            <person name="Teshima H."/>
            <person name="Xu Y."/>
        </authorList>
    </citation>
    <scope>NUCLEOTIDE SEQUENCE [LARGE SCALE GENOMIC DNA]</scope>
    <source>
        <strain evidence="5">gladioli</strain>
    </source>
</reference>
<name>A0AAW3F6S3_BURGA</name>
<dbReference type="Proteomes" id="UP000029590">
    <property type="component" value="Unassembled WGS sequence"/>
</dbReference>
<dbReference type="PANTHER" id="PTHR37423">
    <property type="entry name" value="SOLUBLE LYTIC MUREIN TRANSGLYCOSYLASE-RELATED"/>
    <property type="match status" value="1"/>
</dbReference>
<dbReference type="PANTHER" id="PTHR37423:SF2">
    <property type="entry name" value="MEMBRANE-BOUND LYTIC MUREIN TRANSGLYCOSYLASE C"/>
    <property type="match status" value="1"/>
</dbReference>
<keyword evidence="2" id="KW-1133">Transmembrane helix</keyword>